<reference evidence="9" key="1">
    <citation type="submission" date="2018-03" db="EMBL/GenBank/DDBJ databases">
        <title>Lachnoclostridium SNUG30370 gen.nov., sp.nov., isolated from human faeces.</title>
        <authorList>
            <person name="Seo B."/>
            <person name="Jeon K."/>
            <person name="Ko G."/>
        </authorList>
    </citation>
    <scope>NUCLEOTIDE SEQUENCE [LARGE SCALE GENOMIC DNA]</scope>
    <source>
        <strain evidence="9">SNUG30370</strain>
    </source>
</reference>
<organism evidence="8 9">
    <name type="scientific">Faecalibacillus faecis</name>
    <dbReference type="NCBI Taxonomy" id="1982628"/>
    <lineage>
        <taxon>Bacteria</taxon>
        <taxon>Bacillati</taxon>
        <taxon>Bacillota</taxon>
        <taxon>Erysipelotrichia</taxon>
        <taxon>Erysipelotrichales</taxon>
        <taxon>Coprobacillaceae</taxon>
        <taxon>Faecalibacillus</taxon>
    </lineage>
</organism>
<feature type="domain" description="Solute-binding protein family 5" evidence="6">
    <location>
        <begin position="85"/>
        <end position="446"/>
    </location>
</feature>
<dbReference type="InterPro" id="IPR039424">
    <property type="entry name" value="SBP_5"/>
</dbReference>
<feature type="chain" id="PRO_5039391789" evidence="5">
    <location>
        <begin position="22"/>
        <end position="531"/>
    </location>
</feature>
<evidence type="ECO:0000313" key="7">
    <source>
        <dbReference type="EMBL" id="MCB8610578.1"/>
    </source>
</evidence>
<keyword evidence="4 5" id="KW-0732">Signal</keyword>
<comment type="subcellular location">
    <subcellularLocation>
        <location evidence="1">Cell envelope</location>
    </subcellularLocation>
</comment>
<dbReference type="PROSITE" id="PS51257">
    <property type="entry name" value="PROKAR_LIPOPROTEIN"/>
    <property type="match status" value="1"/>
</dbReference>
<dbReference type="Proteomes" id="UP001198439">
    <property type="component" value="Unassembled WGS sequence"/>
</dbReference>
<protein>
    <submittedName>
        <fullName evidence="8">ABC transporter substrate-binding protein</fullName>
    </submittedName>
</protein>
<accession>A0A2T3FWL4</accession>
<dbReference type="GO" id="GO:0043190">
    <property type="term" value="C:ATP-binding cassette (ABC) transporter complex"/>
    <property type="evidence" value="ECO:0007669"/>
    <property type="project" value="InterPro"/>
</dbReference>
<dbReference type="EMBL" id="PYLP01000012">
    <property type="protein sequence ID" value="PST39650.1"/>
    <property type="molecule type" value="Genomic_DNA"/>
</dbReference>
<evidence type="ECO:0000259" key="6">
    <source>
        <dbReference type="Pfam" id="PF00496"/>
    </source>
</evidence>
<dbReference type="Gene3D" id="3.40.190.10">
    <property type="entry name" value="Periplasmic binding protein-like II"/>
    <property type="match status" value="1"/>
</dbReference>
<evidence type="ECO:0000313" key="9">
    <source>
        <dbReference type="Proteomes" id="UP000241201"/>
    </source>
</evidence>
<dbReference type="PANTHER" id="PTHR30290">
    <property type="entry name" value="PERIPLASMIC BINDING COMPONENT OF ABC TRANSPORTER"/>
    <property type="match status" value="1"/>
</dbReference>
<evidence type="ECO:0000256" key="5">
    <source>
        <dbReference type="SAM" id="SignalP"/>
    </source>
</evidence>
<dbReference type="AlphaFoldDB" id="A0A2T3FWL4"/>
<keyword evidence="3" id="KW-0813">Transport</keyword>
<comment type="caution">
    <text evidence="8">The sequence shown here is derived from an EMBL/GenBank/DDBJ whole genome shotgun (WGS) entry which is preliminary data.</text>
</comment>
<comment type="similarity">
    <text evidence="2">Belongs to the bacterial solute-binding protein 5 family.</text>
</comment>
<reference evidence="8" key="2">
    <citation type="journal article" date="2019" name="Int. J. Syst. Evol. Microbiol.">
        <title>Faecalibacillus intestinalis gen. nov., sp. nov. and Faecalibacillus faecis sp. nov., isolated from human faeces.</title>
        <authorList>
            <person name="Seo B."/>
            <person name="Jeon K."/>
            <person name="Baek I."/>
            <person name="Lee Y.M."/>
            <person name="Baek K."/>
            <person name="Ko G."/>
        </authorList>
    </citation>
    <scope>NUCLEOTIDE SEQUENCE</scope>
    <source>
        <strain evidence="8">SNUG30370</strain>
    </source>
</reference>
<dbReference type="GO" id="GO:0015833">
    <property type="term" value="P:peptide transport"/>
    <property type="evidence" value="ECO:0007669"/>
    <property type="project" value="TreeGrafter"/>
</dbReference>
<proteinExistence type="inferred from homology"/>
<dbReference type="CDD" id="cd00995">
    <property type="entry name" value="PBP2_NikA_DppA_OppA_like"/>
    <property type="match status" value="1"/>
</dbReference>
<dbReference type="PANTHER" id="PTHR30290:SF10">
    <property type="entry name" value="PERIPLASMIC OLIGOPEPTIDE-BINDING PROTEIN-RELATED"/>
    <property type="match status" value="1"/>
</dbReference>
<feature type="signal peptide" evidence="5">
    <location>
        <begin position="1"/>
        <end position="21"/>
    </location>
</feature>
<dbReference type="GO" id="GO:0030313">
    <property type="term" value="C:cell envelope"/>
    <property type="evidence" value="ECO:0007669"/>
    <property type="project" value="UniProtKB-SubCell"/>
</dbReference>
<evidence type="ECO:0000256" key="3">
    <source>
        <dbReference type="ARBA" id="ARBA00022448"/>
    </source>
</evidence>
<dbReference type="Gene3D" id="3.10.105.10">
    <property type="entry name" value="Dipeptide-binding Protein, Domain 3"/>
    <property type="match status" value="1"/>
</dbReference>
<evidence type="ECO:0000256" key="1">
    <source>
        <dbReference type="ARBA" id="ARBA00004196"/>
    </source>
</evidence>
<dbReference type="PIRSF" id="PIRSF002741">
    <property type="entry name" value="MppA"/>
    <property type="match status" value="1"/>
</dbReference>
<dbReference type="InterPro" id="IPR000914">
    <property type="entry name" value="SBP_5_dom"/>
</dbReference>
<dbReference type="EMBL" id="JAJDKZ010000020">
    <property type="protein sequence ID" value="MCB8610578.1"/>
    <property type="molecule type" value="Genomic_DNA"/>
</dbReference>
<dbReference type="GO" id="GO:0042597">
    <property type="term" value="C:periplasmic space"/>
    <property type="evidence" value="ECO:0007669"/>
    <property type="project" value="UniProtKB-ARBA"/>
</dbReference>
<dbReference type="GeneID" id="77471263"/>
<gene>
    <name evidence="8" type="ORF">C7U55_09185</name>
    <name evidence="7" type="ORF">LJD69_08225</name>
</gene>
<dbReference type="Pfam" id="PF00496">
    <property type="entry name" value="SBP_bac_5"/>
    <property type="match status" value="1"/>
</dbReference>
<name>A0A2T3FWL4_9FIRM</name>
<reference evidence="7" key="3">
    <citation type="submission" date="2021-10" db="EMBL/GenBank/DDBJ databases">
        <title>Collection of gut derived symbiotic bacterial strains cultured from healthy donors.</title>
        <authorList>
            <person name="Lin H."/>
            <person name="Littmann E."/>
            <person name="Kohout C."/>
            <person name="Pamer E.G."/>
        </authorList>
    </citation>
    <scope>NUCLEOTIDE SEQUENCE</scope>
    <source>
        <strain evidence="7">DFI.4.48</strain>
    </source>
</reference>
<dbReference type="GO" id="GO:1904680">
    <property type="term" value="F:peptide transmembrane transporter activity"/>
    <property type="evidence" value="ECO:0007669"/>
    <property type="project" value="TreeGrafter"/>
</dbReference>
<sequence length="531" mass="58789">MNLLKKSLSVLAVAAMAVSLAGCGGSSSSSKSTESGEKIFRFGQSNPKVGLDMQTNTNSGASSVADNVLEGLYCWNDDNKEECVLAKDMPEVSDDGLTYTITLKKGVKFSDGSDLTTEDVKYTFERMFTPATGCTNTYMYNMITGAQDMLDGKATELSGFETVDDYTFKLHIDYKFAPFVANLGMDYASIYPSDACAAAGENWGKGTNLIGTGPYVIKENDEQTKVVMVPNKKYHGKKPNLDRLEIVYIDDYSTKMMEYEQGNIDMCDLDTSLLDQYKDSDLKDEITQVTPLGTYFLSIKDNDPVLSNKAVREAISLAINRKELCSTVLNGAAEPASSFLNPGVPGHDDKLKTYEHNVKKAKQVLADAGISNPTFTCKVRQKEEKIATALQAYLKEAGITMNVETIDAGIWSSARAAGELQATVLGWFPLYADADNQMYTYYYSENAVGKGVFYNNPEFDSLMKEARESNDSDKRVELYKKADYILSREDYGTIPLYYGKLQFVAKPYVKNAKLGNLIYHLYNIDIDLSKK</sequence>
<evidence type="ECO:0000256" key="4">
    <source>
        <dbReference type="ARBA" id="ARBA00022729"/>
    </source>
</evidence>
<dbReference type="RefSeq" id="WP_106988318.1">
    <property type="nucleotide sequence ID" value="NZ_DBGDQT010000054.1"/>
</dbReference>
<evidence type="ECO:0000313" key="8">
    <source>
        <dbReference type="EMBL" id="PST39650.1"/>
    </source>
</evidence>
<keyword evidence="9" id="KW-1185">Reference proteome</keyword>
<dbReference type="Proteomes" id="UP000241201">
    <property type="component" value="Unassembled WGS sequence"/>
</dbReference>
<evidence type="ECO:0000256" key="2">
    <source>
        <dbReference type="ARBA" id="ARBA00005695"/>
    </source>
</evidence>
<dbReference type="Gene3D" id="3.90.76.10">
    <property type="entry name" value="Dipeptide-binding Protein, Domain 1"/>
    <property type="match status" value="1"/>
</dbReference>
<dbReference type="SUPFAM" id="SSF53850">
    <property type="entry name" value="Periplasmic binding protein-like II"/>
    <property type="match status" value="1"/>
</dbReference>
<dbReference type="InterPro" id="IPR030678">
    <property type="entry name" value="Peptide/Ni-bd"/>
</dbReference>